<dbReference type="RefSeq" id="WP_241444484.1">
    <property type="nucleotide sequence ID" value="NZ_BSUJ01000001.1"/>
</dbReference>
<dbReference type="CDD" id="cd18678">
    <property type="entry name" value="PIN_MtVapC25_VapC33-like"/>
    <property type="match status" value="1"/>
</dbReference>
<dbReference type="HAMAP" id="MF_00265">
    <property type="entry name" value="VapC_Nob1"/>
    <property type="match status" value="1"/>
</dbReference>
<keyword evidence="4 6" id="KW-0378">Hydrolase</keyword>
<comment type="similarity">
    <text evidence="6">Belongs to the PINc/VapC protein family.</text>
</comment>
<dbReference type="NCBIfam" id="TIGR00028">
    <property type="entry name" value="Mtu_PIN_fam"/>
    <property type="match status" value="1"/>
</dbReference>
<dbReference type="Gene3D" id="3.40.50.1010">
    <property type="entry name" value="5'-nuclease"/>
    <property type="match status" value="1"/>
</dbReference>
<feature type="binding site" evidence="6">
    <location>
        <position position="4"/>
    </location>
    <ligand>
        <name>Mg(2+)</name>
        <dbReference type="ChEBI" id="CHEBI:18420"/>
    </ligand>
</feature>
<organism evidence="8 9">
    <name type="scientific">Arsenicicoccus piscis</name>
    <dbReference type="NCBI Taxonomy" id="673954"/>
    <lineage>
        <taxon>Bacteria</taxon>
        <taxon>Bacillati</taxon>
        <taxon>Actinomycetota</taxon>
        <taxon>Actinomycetes</taxon>
        <taxon>Micrococcales</taxon>
        <taxon>Intrasporangiaceae</taxon>
        <taxon>Arsenicicoccus</taxon>
    </lineage>
</organism>
<evidence type="ECO:0000256" key="6">
    <source>
        <dbReference type="HAMAP-Rule" id="MF_00265"/>
    </source>
</evidence>
<comment type="cofactor">
    <cofactor evidence="6">
        <name>Mg(2+)</name>
        <dbReference type="ChEBI" id="CHEBI:18420"/>
    </cofactor>
</comment>
<dbReference type="InterPro" id="IPR029060">
    <property type="entry name" value="PIN-like_dom_sf"/>
</dbReference>
<evidence type="ECO:0000256" key="5">
    <source>
        <dbReference type="ARBA" id="ARBA00022842"/>
    </source>
</evidence>
<name>A0ABQ6HNI5_9MICO</name>
<dbReference type="Pfam" id="PF01850">
    <property type="entry name" value="PIN"/>
    <property type="match status" value="1"/>
</dbReference>
<evidence type="ECO:0000256" key="2">
    <source>
        <dbReference type="ARBA" id="ARBA00022722"/>
    </source>
</evidence>
<dbReference type="SUPFAM" id="SSF88723">
    <property type="entry name" value="PIN domain-like"/>
    <property type="match status" value="1"/>
</dbReference>
<dbReference type="Proteomes" id="UP001157109">
    <property type="component" value="Unassembled WGS sequence"/>
</dbReference>
<dbReference type="InterPro" id="IPR002716">
    <property type="entry name" value="PIN_dom"/>
</dbReference>
<feature type="domain" description="PIN" evidence="7">
    <location>
        <begin position="1"/>
        <end position="133"/>
    </location>
</feature>
<keyword evidence="2 6" id="KW-0540">Nuclease</keyword>
<evidence type="ECO:0000256" key="3">
    <source>
        <dbReference type="ARBA" id="ARBA00022723"/>
    </source>
</evidence>
<accession>A0ABQ6HNI5</accession>
<reference evidence="9" key="1">
    <citation type="journal article" date="2019" name="Int. J. Syst. Evol. Microbiol.">
        <title>The Global Catalogue of Microorganisms (GCM) 10K type strain sequencing project: providing services to taxonomists for standard genome sequencing and annotation.</title>
        <authorList>
            <consortium name="The Broad Institute Genomics Platform"/>
            <consortium name="The Broad Institute Genome Sequencing Center for Infectious Disease"/>
            <person name="Wu L."/>
            <person name="Ma J."/>
        </authorList>
    </citation>
    <scope>NUCLEOTIDE SEQUENCE [LARGE SCALE GENOMIC DNA]</scope>
    <source>
        <strain evidence="9">NBRC 105830</strain>
    </source>
</reference>
<evidence type="ECO:0000313" key="8">
    <source>
        <dbReference type="EMBL" id="GMA20023.1"/>
    </source>
</evidence>
<comment type="caution">
    <text evidence="8">The sequence shown here is derived from an EMBL/GenBank/DDBJ whole genome shotgun (WGS) entry which is preliminary data.</text>
</comment>
<keyword evidence="3 6" id="KW-0479">Metal-binding</keyword>
<evidence type="ECO:0000256" key="4">
    <source>
        <dbReference type="ARBA" id="ARBA00022801"/>
    </source>
</evidence>
<evidence type="ECO:0000313" key="9">
    <source>
        <dbReference type="Proteomes" id="UP001157109"/>
    </source>
</evidence>
<dbReference type="EMBL" id="BSUJ01000001">
    <property type="protein sequence ID" value="GMA20023.1"/>
    <property type="molecule type" value="Genomic_DNA"/>
</dbReference>
<gene>
    <name evidence="8" type="primary">vapc37</name>
    <name evidence="6" type="synonym">vapC</name>
    <name evidence="8" type="ORF">GCM10025862_20440</name>
</gene>
<evidence type="ECO:0000256" key="1">
    <source>
        <dbReference type="ARBA" id="ARBA00022649"/>
    </source>
</evidence>
<protein>
    <recommendedName>
        <fullName evidence="6">Ribonuclease VapC</fullName>
        <shortName evidence="6">RNase VapC</shortName>
        <ecNumber evidence="6">3.1.-.-</ecNumber>
    </recommendedName>
    <alternativeName>
        <fullName evidence="6">Toxin VapC</fullName>
    </alternativeName>
</protein>
<sequence>MIVDANVLLYAVDGASPFHRVARTWLDDALNGTERVGLPWVSLLAFQRIVTHPRVTTDPLSPADAWSYVNDWLDADLAWVPTPGQRHRDILRRLILAGTFRGNMITDAHLAALALEHGTSVCSFDSDFARFDGLRWTNPARP</sequence>
<comment type="function">
    <text evidence="6">Toxic component of a toxin-antitoxin (TA) system. An RNase.</text>
</comment>
<dbReference type="EC" id="3.1.-.-" evidence="6"/>
<feature type="binding site" evidence="6">
    <location>
        <position position="107"/>
    </location>
    <ligand>
        <name>Mg(2+)</name>
        <dbReference type="ChEBI" id="CHEBI:18420"/>
    </ligand>
</feature>
<dbReference type="InterPro" id="IPR006226">
    <property type="entry name" value="Mtu_PIN"/>
</dbReference>
<dbReference type="InterPro" id="IPR022907">
    <property type="entry name" value="VapC_family"/>
</dbReference>
<keyword evidence="9" id="KW-1185">Reference proteome</keyword>
<evidence type="ECO:0000259" key="7">
    <source>
        <dbReference type="Pfam" id="PF01850"/>
    </source>
</evidence>
<keyword evidence="1 6" id="KW-1277">Toxin-antitoxin system</keyword>
<keyword evidence="5 6" id="KW-0460">Magnesium</keyword>
<keyword evidence="6" id="KW-0800">Toxin</keyword>
<proteinExistence type="inferred from homology"/>